<evidence type="ECO:0000313" key="6">
    <source>
        <dbReference type="EMBL" id="KAJ8788102.1"/>
    </source>
</evidence>
<dbReference type="InterPro" id="IPR016589">
    <property type="entry name" value="tRNA_splic_SEN2"/>
</dbReference>
<dbReference type="EC" id="4.6.1.16" evidence="4"/>
<keyword evidence="7" id="KW-1185">Reference proteome</keyword>
<proteinExistence type="inferred from homology"/>
<evidence type="ECO:0000256" key="4">
    <source>
        <dbReference type="PIRNR" id="PIRNR011789"/>
    </source>
</evidence>
<name>A0AB34H5N6_ESCRO</name>
<dbReference type="GO" id="GO:0005737">
    <property type="term" value="C:cytoplasm"/>
    <property type="evidence" value="ECO:0007669"/>
    <property type="project" value="TreeGrafter"/>
</dbReference>
<dbReference type="GO" id="GO:0003676">
    <property type="term" value="F:nucleic acid binding"/>
    <property type="evidence" value="ECO:0007669"/>
    <property type="project" value="InterPro"/>
</dbReference>
<dbReference type="InterPro" id="IPR036167">
    <property type="entry name" value="tRNA_intron_Endo_cat-like_sf"/>
</dbReference>
<accession>A0AB34H5N6</accession>
<evidence type="ECO:0000256" key="2">
    <source>
        <dbReference type="ARBA" id="ARBA00022694"/>
    </source>
</evidence>
<comment type="similarity">
    <text evidence="1 4">Belongs to the tRNA-intron endonuclease family.</text>
</comment>
<dbReference type="GO" id="GO:0000214">
    <property type="term" value="C:tRNA-intron endonuclease complex"/>
    <property type="evidence" value="ECO:0007669"/>
    <property type="project" value="UniProtKB-UniRule"/>
</dbReference>
<dbReference type="InterPro" id="IPR006676">
    <property type="entry name" value="tRNA_splic"/>
</dbReference>
<feature type="region of interest" description="Disordered" evidence="5">
    <location>
        <begin position="67"/>
        <end position="118"/>
    </location>
</feature>
<comment type="function">
    <text evidence="4">Constitutes one of the two catalytic subunit of the tRNA-splicing endonuclease complex, a complex responsible for identification and cleavage of the splice sites in pre-tRNA. It cleaves pre-tRNA at the 5'- and 3'-splice sites to release the intron. The products are an intron and two tRNA half-molecules bearing 2',3'-cyclic phosphate and 5'-OH termini. There are no conserved sequences at the splice sites, but the intron is invariably located at the same site in the gene, placing the splice sites an invariant distance from the constant structural features of the tRNA body.</text>
</comment>
<feature type="region of interest" description="Disordered" evidence="5">
    <location>
        <begin position="131"/>
        <end position="154"/>
    </location>
</feature>
<feature type="compositionally biased region" description="Basic and acidic residues" evidence="5">
    <location>
        <begin position="88"/>
        <end position="103"/>
    </location>
</feature>
<evidence type="ECO:0000313" key="7">
    <source>
        <dbReference type="Proteomes" id="UP001159641"/>
    </source>
</evidence>
<keyword evidence="4" id="KW-0539">Nucleus</keyword>
<evidence type="ECO:0000256" key="3">
    <source>
        <dbReference type="ARBA" id="ARBA00023239"/>
    </source>
</evidence>
<dbReference type="SUPFAM" id="SSF53032">
    <property type="entry name" value="tRNA-intron endonuclease catalytic domain-like"/>
    <property type="match status" value="1"/>
</dbReference>
<dbReference type="GO" id="GO:0000213">
    <property type="term" value="F:tRNA-intron lyase activity"/>
    <property type="evidence" value="ECO:0007669"/>
    <property type="project" value="UniProtKB-UniRule"/>
</dbReference>
<gene>
    <name evidence="6" type="ORF">J1605_005401</name>
</gene>
<keyword evidence="3 4" id="KW-0456">Lyase</keyword>
<dbReference type="AlphaFoldDB" id="A0AB34H5N6"/>
<dbReference type="EMBL" id="JAIQCJ010001647">
    <property type="protein sequence ID" value="KAJ8788102.1"/>
    <property type="molecule type" value="Genomic_DNA"/>
</dbReference>
<evidence type="ECO:0000256" key="1">
    <source>
        <dbReference type="ARBA" id="ARBA00008078"/>
    </source>
</evidence>
<dbReference type="PANTHER" id="PTHR21227:SF0">
    <property type="entry name" value="TRNA-SPLICING ENDONUCLEASE SUBUNIT SEN2"/>
    <property type="match status" value="1"/>
</dbReference>
<protein>
    <recommendedName>
        <fullName evidence="4">tRNA-splicing endonuclease subunit Sen2</fullName>
        <ecNumber evidence="4">4.6.1.16</ecNumber>
    </recommendedName>
</protein>
<dbReference type="GO" id="GO:0000379">
    <property type="term" value="P:tRNA-type intron splice site recognition and cleavage"/>
    <property type="evidence" value="ECO:0007669"/>
    <property type="project" value="TreeGrafter"/>
</dbReference>
<dbReference type="Gene3D" id="3.40.1350.10">
    <property type="match status" value="1"/>
</dbReference>
<comment type="caution">
    <text evidence="6">The sequence shown here is derived from an EMBL/GenBank/DDBJ whole genome shotgun (WGS) entry which is preliminary data.</text>
</comment>
<dbReference type="PANTHER" id="PTHR21227">
    <property type="entry name" value="TRNA-SPLICING ENDONUCLEASE SUBUNIT SEN2"/>
    <property type="match status" value="1"/>
</dbReference>
<dbReference type="Proteomes" id="UP001159641">
    <property type="component" value="Unassembled WGS sequence"/>
</dbReference>
<dbReference type="InterPro" id="IPR011856">
    <property type="entry name" value="tRNA_endonuc-like_dom_sf"/>
</dbReference>
<dbReference type="PIRSF" id="PIRSF011789">
    <property type="entry name" value="tRNA_splic_SEN2"/>
    <property type="match status" value="1"/>
</dbReference>
<comment type="subcellular location">
    <subcellularLocation>
        <location evidence="4">Nucleus</location>
    </subcellularLocation>
</comment>
<organism evidence="6 7">
    <name type="scientific">Eschrichtius robustus</name>
    <name type="common">California gray whale</name>
    <name type="synonym">Eschrichtius gibbosus</name>
    <dbReference type="NCBI Taxonomy" id="9764"/>
    <lineage>
        <taxon>Eukaryota</taxon>
        <taxon>Metazoa</taxon>
        <taxon>Chordata</taxon>
        <taxon>Craniata</taxon>
        <taxon>Vertebrata</taxon>
        <taxon>Euteleostomi</taxon>
        <taxon>Mammalia</taxon>
        <taxon>Eutheria</taxon>
        <taxon>Laurasiatheria</taxon>
        <taxon>Artiodactyla</taxon>
        <taxon>Whippomorpha</taxon>
        <taxon>Cetacea</taxon>
        <taxon>Mysticeti</taxon>
        <taxon>Eschrichtiidae</taxon>
        <taxon>Eschrichtius</taxon>
    </lineage>
</organism>
<sequence length="340" mass="38298">MKTDMPVITSKKYQRSVEWATNLMRRRGQDESTARRLLEDYTKPLQHLCLQRNEEGQLCNELNSEMVSKTEGTEDREKLSATNGVAGKSRDLEDPSKRSDRLQEGSGPDPIPTHGSDEHVAEVTTPLPHVHCGKQDALLPPSGAQPGDSSQRAGLVPARERGPEHHYVLVEEVVCDASEREDAPGGDLSPKKRLICRRNPFRIFEYLQLSLEEETGCGAGAQRPLQKSRWEAAAARIRALDPEKRARQAFFLVYALGCLSIYYEKQNVNPNACLLVEELGGGSRDFTEPLTIVKLWNTFRVVQPTFGTTYMAYHHFRSKGWVPKAGLKYGTDLRRIQELR</sequence>
<dbReference type="CDD" id="cd22363">
    <property type="entry name" value="tRNA-intron_lyase_C"/>
    <property type="match status" value="1"/>
</dbReference>
<keyword evidence="2 4" id="KW-0819">tRNA processing</keyword>
<reference evidence="6 7" key="1">
    <citation type="submission" date="2022-11" db="EMBL/GenBank/DDBJ databases">
        <title>Whole genome sequence of Eschrichtius robustus ER-17-0199.</title>
        <authorList>
            <person name="Bruniche-Olsen A."/>
            <person name="Black A.N."/>
            <person name="Fields C.J."/>
            <person name="Walden K."/>
            <person name="Dewoody J.A."/>
        </authorList>
    </citation>
    <scope>NUCLEOTIDE SEQUENCE [LARGE SCALE GENOMIC DNA]</scope>
    <source>
        <strain evidence="6">ER-17-0199</strain>
        <tissue evidence="6">Blubber</tissue>
    </source>
</reference>
<dbReference type="InterPro" id="IPR006677">
    <property type="entry name" value="tRNA_intron_Endonuc_cat-like"/>
</dbReference>
<evidence type="ECO:0000256" key="5">
    <source>
        <dbReference type="SAM" id="MobiDB-lite"/>
    </source>
</evidence>